<dbReference type="InterPro" id="IPR012867">
    <property type="entry name" value="DUF1648"/>
</dbReference>
<evidence type="ECO:0000313" key="3">
    <source>
        <dbReference type="EMBL" id="PSB03347.1"/>
    </source>
</evidence>
<dbReference type="AlphaFoldDB" id="A0A2T1C5C7"/>
<reference evidence="3 4" key="1">
    <citation type="submission" date="2018-02" db="EMBL/GenBank/DDBJ databases">
        <authorList>
            <person name="Cohen D.B."/>
            <person name="Kent A.D."/>
        </authorList>
    </citation>
    <scope>NUCLEOTIDE SEQUENCE [LARGE SCALE GENOMIC DNA]</scope>
    <source>
        <strain evidence="3 4">CCAP 1448/3</strain>
    </source>
</reference>
<keyword evidence="1" id="KW-0472">Membrane</keyword>
<evidence type="ECO:0000256" key="1">
    <source>
        <dbReference type="SAM" id="Phobius"/>
    </source>
</evidence>
<comment type="caution">
    <text evidence="3">The sequence shown here is derived from an EMBL/GenBank/DDBJ whole genome shotgun (WGS) entry which is preliminary data.</text>
</comment>
<name>A0A2T1C5C7_9CYAN</name>
<dbReference type="RefSeq" id="WP_106288274.1">
    <property type="nucleotide sequence ID" value="NZ_CAWNTC010000007.1"/>
</dbReference>
<protein>
    <recommendedName>
        <fullName evidence="2">DUF1648 domain-containing protein</fullName>
    </recommendedName>
</protein>
<reference evidence="3 4" key="2">
    <citation type="submission" date="2018-03" db="EMBL/GenBank/DDBJ databases">
        <title>The ancient ancestry and fast evolution of plastids.</title>
        <authorList>
            <person name="Moore K.R."/>
            <person name="Magnabosco C."/>
            <person name="Momper L."/>
            <person name="Gold D.A."/>
            <person name="Bosak T."/>
            <person name="Fournier G.P."/>
        </authorList>
    </citation>
    <scope>NUCLEOTIDE SEQUENCE [LARGE SCALE GENOMIC DNA]</scope>
    <source>
        <strain evidence="3 4">CCAP 1448/3</strain>
    </source>
</reference>
<keyword evidence="1" id="KW-0812">Transmembrane</keyword>
<feature type="domain" description="DUF1648" evidence="2">
    <location>
        <begin position="26"/>
        <end position="70"/>
    </location>
</feature>
<dbReference type="Proteomes" id="UP000238762">
    <property type="component" value="Unassembled WGS sequence"/>
</dbReference>
<dbReference type="EMBL" id="PVWJ01000034">
    <property type="protein sequence ID" value="PSB03347.1"/>
    <property type="molecule type" value="Genomic_DNA"/>
</dbReference>
<proteinExistence type="predicted"/>
<gene>
    <name evidence="3" type="ORF">C7B64_08810</name>
</gene>
<dbReference type="Pfam" id="PF07853">
    <property type="entry name" value="DUF1648"/>
    <property type="match status" value="1"/>
</dbReference>
<feature type="transmembrane region" description="Helical" evidence="1">
    <location>
        <begin position="62"/>
        <end position="80"/>
    </location>
</feature>
<organism evidence="3 4">
    <name type="scientific">Merismopedia glauca CCAP 1448/3</name>
    <dbReference type="NCBI Taxonomy" id="1296344"/>
    <lineage>
        <taxon>Bacteria</taxon>
        <taxon>Bacillati</taxon>
        <taxon>Cyanobacteriota</taxon>
        <taxon>Cyanophyceae</taxon>
        <taxon>Synechococcales</taxon>
        <taxon>Merismopediaceae</taxon>
        <taxon>Merismopedia</taxon>
    </lineage>
</organism>
<feature type="transmembrane region" description="Helical" evidence="1">
    <location>
        <begin position="12"/>
        <end position="37"/>
    </location>
</feature>
<evidence type="ECO:0000259" key="2">
    <source>
        <dbReference type="Pfam" id="PF07853"/>
    </source>
</evidence>
<dbReference type="OrthoDB" id="9808690at2"/>
<evidence type="ECO:0000313" key="4">
    <source>
        <dbReference type="Proteomes" id="UP000238762"/>
    </source>
</evidence>
<keyword evidence="4" id="KW-1185">Reference proteome</keyword>
<accession>A0A2T1C5C7</accession>
<keyword evidence="1" id="KW-1133">Transmembrane helix</keyword>
<feature type="transmembrane region" description="Helical" evidence="1">
    <location>
        <begin position="142"/>
        <end position="159"/>
    </location>
</feature>
<sequence length="165" mass="18914">MSQRPVIATRQTLIATALDLVGIIGLIVSLVIAVSAWSGLPDIIPVHFGLDGRPNGWGNKSIFWMFPFLNIVVFLSFTVLRRYPHTFNYPVKITPQNAEFQYQIAIDLLNWLKTEFVWLFVYIEGEIIRSSKLNNSSLNIEWLLVFLCFIFVTVGVYLYQASRAR</sequence>